<keyword evidence="1" id="KW-0812">Transmembrane</keyword>
<keyword evidence="1" id="KW-1133">Transmembrane helix</keyword>
<keyword evidence="1" id="KW-0472">Membrane</keyword>
<dbReference type="Proteomes" id="UP001500843">
    <property type="component" value="Unassembled WGS sequence"/>
</dbReference>
<name>A0ABP8Y9T6_9MICO</name>
<sequence>MTYAPAAPAPPSLGQGLPEPAVARLRRPSWRDPRLLIGVVIVALSVALGSWVVSAAGRTVPVLVADGALTPGAPLTADALRAVDVRLGAGAGSYLPADEPLPEDLVLLRVVDDGELVPLTALGADADVRSVAVPVRSGLSDRIRAGAVVDLWFVPDAPVTPGGAGGRSGKPEPSTLAQSVVVEQVAAEEGAIVVDGTVTLHVLVPTGSLPTVLTALSDAGTVAVVPVAGKVR</sequence>
<comment type="caution">
    <text evidence="2">The sequence shown here is derived from an EMBL/GenBank/DDBJ whole genome shotgun (WGS) entry which is preliminary data.</text>
</comment>
<protein>
    <submittedName>
        <fullName evidence="2">Flagellar protein FlgA</fullName>
    </submittedName>
</protein>
<evidence type="ECO:0000313" key="2">
    <source>
        <dbReference type="EMBL" id="GAA4723239.1"/>
    </source>
</evidence>
<keyword evidence="2" id="KW-0282">Flagellum</keyword>
<accession>A0ABP8Y9T6</accession>
<reference evidence="3" key="1">
    <citation type="journal article" date="2019" name="Int. J. Syst. Evol. Microbiol.">
        <title>The Global Catalogue of Microorganisms (GCM) 10K type strain sequencing project: providing services to taxonomists for standard genome sequencing and annotation.</title>
        <authorList>
            <consortium name="The Broad Institute Genomics Platform"/>
            <consortium name="The Broad Institute Genome Sequencing Center for Infectious Disease"/>
            <person name="Wu L."/>
            <person name="Ma J."/>
        </authorList>
    </citation>
    <scope>NUCLEOTIDE SEQUENCE [LARGE SCALE GENOMIC DNA]</scope>
    <source>
        <strain evidence="3">JCM 17975</strain>
    </source>
</reference>
<proteinExistence type="predicted"/>
<dbReference type="RefSeq" id="WP_253868519.1">
    <property type="nucleotide sequence ID" value="NZ_BAABHM010000035.1"/>
</dbReference>
<keyword evidence="2" id="KW-0969">Cilium</keyword>
<evidence type="ECO:0000256" key="1">
    <source>
        <dbReference type="SAM" id="Phobius"/>
    </source>
</evidence>
<gene>
    <name evidence="2" type="ORF">GCM10023198_55120</name>
</gene>
<keyword evidence="3" id="KW-1185">Reference proteome</keyword>
<dbReference type="EMBL" id="BAABHM010000035">
    <property type="protein sequence ID" value="GAA4723239.1"/>
    <property type="molecule type" value="Genomic_DNA"/>
</dbReference>
<evidence type="ECO:0000313" key="3">
    <source>
        <dbReference type="Proteomes" id="UP001500843"/>
    </source>
</evidence>
<feature type="transmembrane region" description="Helical" evidence="1">
    <location>
        <begin position="35"/>
        <end position="53"/>
    </location>
</feature>
<organism evidence="2 3">
    <name type="scientific">Promicromonospora umidemergens</name>
    <dbReference type="NCBI Taxonomy" id="629679"/>
    <lineage>
        <taxon>Bacteria</taxon>
        <taxon>Bacillati</taxon>
        <taxon>Actinomycetota</taxon>
        <taxon>Actinomycetes</taxon>
        <taxon>Micrococcales</taxon>
        <taxon>Promicromonosporaceae</taxon>
        <taxon>Promicromonospora</taxon>
    </lineage>
</organism>
<keyword evidence="2" id="KW-0966">Cell projection</keyword>